<keyword evidence="1" id="KW-0732">Signal</keyword>
<evidence type="ECO:0000256" key="1">
    <source>
        <dbReference type="SAM" id="SignalP"/>
    </source>
</evidence>
<organism evidence="2 3">
    <name type="scientific">Leptolyngbya iicbica LK</name>
    <dbReference type="NCBI Taxonomy" id="2294035"/>
    <lineage>
        <taxon>Bacteria</taxon>
        <taxon>Bacillati</taxon>
        <taxon>Cyanobacteriota</taxon>
        <taxon>Cyanophyceae</taxon>
        <taxon>Leptolyngbyales</taxon>
        <taxon>Leptolyngbyaceae</taxon>
        <taxon>Leptolyngbya group</taxon>
        <taxon>Leptolyngbya</taxon>
        <taxon>Leptolyngbya iicbica</taxon>
    </lineage>
</organism>
<evidence type="ECO:0000313" key="3">
    <source>
        <dbReference type="Proteomes" id="UP000292459"/>
    </source>
</evidence>
<dbReference type="OrthoDB" id="794286at2"/>
<keyword evidence="3" id="KW-1185">Reference proteome</keyword>
<dbReference type="EMBL" id="QVFV01000010">
    <property type="protein sequence ID" value="RZM75085.1"/>
    <property type="molecule type" value="Genomic_DNA"/>
</dbReference>
<name>A0A4Q7E1E2_9CYAN</name>
<sequence length="167" mass="18383">MMSFISYRLKARLRHGLLAAIAMALTTSGGAAIAQVPDLIENNLLAELIQVDLYLGRQMPEGETISDEDFETFIDTEITPRFPDGLTVWNASGRYQNASGTLIAEPSNVVRLVFLDTQANEAALMEVIQAYITQFEQETVMVLVDEDVTVEFVPAIEATPVPAIFTE</sequence>
<dbReference type="AlphaFoldDB" id="A0A4Q7E1E2"/>
<reference evidence="2 3" key="1">
    <citation type="submission" date="2018-11" db="EMBL/GenBank/DDBJ databases">
        <title>Whole genome sequencing of an environmental sample.</title>
        <authorList>
            <person name="Sarangi A.N."/>
            <person name="Singh D."/>
            <person name="Tripathy S."/>
        </authorList>
    </citation>
    <scope>NUCLEOTIDE SEQUENCE [LARGE SCALE GENOMIC DNA]</scope>
    <source>
        <strain evidence="2 3">Lakshadweep</strain>
    </source>
</reference>
<evidence type="ECO:0000313" key="2">
    <source>
        <dbReference type="EMBL" id="RZM75085.1"/>
    </source>
</evidence>
<dbReference type="Pfam" id="PF12098">
    <property type="entry name" value="DUF3574"/>
    <property type="match status" value="1"/>
</dbReference>
<gene>
    <name evidence="2" type="ORF">DYY88_22530</name>
</gene>
<proteinExistence type="predicted"/>
<comment type="caution">
    <text evidence="2">The sequence shown here is derived from an EMBL/GenBank/DDBJ whole genome shotgun (WGS) entry which is preliminary data.</text>
</comment>
<protein>
    <submittedName>
        <fullName evidence="2">DUF3574 domain-containing protein</fullName>
    </submittedName>
</protein>
<accession>A0A4Q7E1E2</accession>
<dbReference type="Proteomes" id="UP000292459">
    <property type="component" value="Unassembled WGS sequence"/>
</dbReference>
<feature type="chain" id="PRO_5020777993" evidence="1">
    <location>
        <begin position="35"/>
        <end position="167"/>
    </location>
</feature>
<feature type="signal peptide" evidence="1">
    <location>
        <begin position="1"/>
        <end position="34"/>
    </location>
</feature>
<dbReference type="InterPro" id="IPR021957">
    <property type="entry name" value="DUF3574"/>
</dbReference>